<dbReference type="InterPro" id="IPR002130">
    <property type="entry name" value="Cyclophilin-type_PPIase_dom"/>
</dbReference>
<accession>A0A8C5APM8</accession>
<feature type="domain" description="PPIase cyclophilin-type" evidence="1">
    <location>
        <begin position="160"/>
        <end position="324"/>
    </location>
</feature>
<dbReference type="PANTHER" id="PTHR11071">
    <property type="entry name" value="PEPTIDYL-PROLYL CIS-TRANS ISOMERASE"/>
    <property type="match status" value="1"/>
</dbReference>
<dbReference type="RefSeq" id="XP_030200273.1">
    <property type="nucleotide sequence ID" value="XM_030344413.1"/>
</dbReference>
<name>A0A8C5APM8_GADMO</name>
<protein>
    <submittedName>
        <fullName evidence="2">Peptidylprolyl isomerase like 6</fullName>
    </submittedName>
</protein>
<dbReference type="SUPFAM" id="SSF50891">
    <property type="entry name" value="Cyclophilin-like"/>
    <property type="match status" value="1"/>
</dbReference>
<evidence type="ECO:0000313" key="3">
    <source>
        <dbReference type="Proteomes" id="UP000694546"/>
    </source>
</evidence>
<organism evidence="2 3">
    <name type="scientific">Gadus morhua</name>
    <name type="common">Atlantic cod</name>
    <dbReference type="NCBI Taxonomy" id="8049"/>
    <lineage>
        <taxon>Eukaryota</taxon>
        <taxon>Metazoa</taxon>
        <taxon>Chordata</taxon>
        <taxon>Craniata</taxon>
        <taxon>Vertebrata</taxon>
        <taxon>Euteleostomi</taxon>
        <taxon>Actinopterygii</taxon>
        <taxon>Neopterygii</taxon>
        <taxon>Teleostei</taxon>
        <taxon>Neoteleostei</taxon>
        <taxon>Acanthomorphata</taxon>
        <taxon>Zeiogadaria</taxon>
        <taxon>Gadariae</taxon>
        <taxon>Gadiformes</taxon>
        <taxon>Gadoidei</taxon>
        <taxon>Gadidae</taxon>
        <taxon>Gadus</taxon>
    </lineage>
</organism>
<evidence type="ECO:0000259" key="1">
    <source>
        <dbReference type="PROSITE" id="PS50072"/>
    </source>
</evidence>
<reference evidence="2" key="1">
    <citation type="submission" date="2025-08" db="UniProtKB">
        <authorList>
            <consortium name="Ensembl"/>
        </authorList>
    </citation>
    <scope>IDENTIFICATION</scope>
</reference>
<sequence length="327" mass="36674">MDTAFVFICFVVSTFLHKIKNNTCVCELMANTLAIPSKSYLEICGLVKETSFHIAKGIAEGLKQRFPGTFLDPTIHPFLECEWHEYLCNKKMELGGEMWNFSKNLMCFLNGKLLGDEKDLGTWAETQWNFTFTSPHALVLAIAKDHYWKHLNSAGNQFVFMDIDIRSEGIGRLVFELFSNVCPKTCKNFRALCTGELGLSQGGLMLGYRGSLFHRVVPNGWIQGGDISPAGKGDGGESIYGPYFEDESFAISHNKRGILGMANQGPHSNRSQFYITMQPAPWMDKSYVAFGQLVEGTDFMKKLEEVPTCNERPKQDCRVADCGVLEP</sequence>
<dbReference type="GO" id="GO:0005737">
    <property type="term" value="C:cytoplasm"/>
    <property type="evidence" value="ECO:0007669"/>
    <property type="project" value="TreeGrafter"/>
</dbReference>
<dbReference type="PANTHER" id="PTHR11071:SF561">
    <property type="entry name" value="PEPTIDYL-PROLYL CIS-TRANS ISOMERASE D-RELATED"/>
    <property type="match status" value="1"/>
</dbReference>
<gene>
    <name evidence="2" type="primary">PPIL6</name>
</gene>
<evidence type="ECO:0000313" key="2">
    <source>
        <dbReference type="Ensembl" id="ENSGMOP00000034752.1"/>
    </source>
</evidence>
<dbReference type="Pfam" id="PF00160">
    <property type="entry name" value="Pro_isomerase"/>
    <property type="match status" value="1"/>
</dbReference>
<keyword evidence="3" id="KW-1185">Reference proteome</keyword>
<dbReference type="GeneID" id="115533918"/>
<proteinExistence type="predicted"/>
<dbReference type="GO" id="GO:0003755">
    <property type="term" value="F:peptidyl-prolyl cis-trans isomerase activity"/>
    <property type="evidence" value="ECO:0007669"/>
    <property type="project" value="InterPro"/>
</dbReference>
<dbReference type="PRINTS" id="PR00153">
    <property type="entry name" value="CSAPPISMRASE"/>
</dbReference>
<dbReference type="Gene3D" id="2.40.100.10">
    <property type="entry name" value="Cyclophilin-like"/>
    <property type="match status" value="1"/>
</dbReference>
<dbReference type="PROSITE" id="PS50072">
    <property type="entry name" value="CSA_PPIASE_2"/>
    <property type="match status" value="1"/>
</dbReference>
<dbReference type="InterPro" id="IPR029000">
    <property type="entry name" value="Cyclophilin-like_dom_sf"/>
</dbReference>
<reference evidence="2" key="2">
    <citation type="submission" date="2025-09" db="UniProtKB">
        <authorList>
            <consortium name="Ensembl"/>
        </authorList>
    </citation>
    <scope>IDENTIFICATION</scope>
</reference>
<dbReference type="AlphaFoldDB" id="A0A8C5APM8"/>
<dbReference type="Proteomes" id="UP000694546">
    <property type="component" value="Chromosome 21"/>
</dbReference>
<dbReference type="OMA" id="ECKIINC"/>
<dbReference type="GeneTree" id="ENSGT00940000159634"/>
<dbReference type="Ensembl" id="ENSGMOT00000052213.1">
    <property type="protein sequence ID" value="ENSGMOP00000034752.1"/>
    <property type="gene ID" value="ENSGMOG00000014325.2"/>
</dbReference>